<name>A0A803NSH5_CANSA</name>
<dbReference type="PANTHER" id="PTHR11439:SF491">
    <property type="entry name" value="INTEGRASE CATALYTIC DOMAIN-CONTAINING PROTEIN"/>
    <property type="match status" value="1"/>
</dbReference>
<keyword evidence="3" id="KW-1185">Reference proteome</keyword>
<dbReference type="InterPro" id="IPR013103">
    <property type="entry name" value="RVT_2"/>
</dbReference>
<dbReference type="CDD" id="cd09272">
    <property type="entry name" value="RNase_HI_RT_Ty1"/>
    <property type="match status" value="1"/>
</dbReference>
<sequence>MHDHQLWVAQEFRVVTACYLINRCPSSAIKFKTPHGSLDRTQCNLWSLEEEQEAIDSASDPDEDSNMDYELVRDRKRRAIKPPLRYGIADVVHYALNIAEVGDFEPKTYEGATRCSDGPRSRILLWMMRSIPLKETRPGSWLKLLLAERFCVYVKNEKCPVFLLLYVDDMLIASKSMNEIDKVKRLMHKEFEMKDIEIERERKKRTLKLSQSSYTAKILEKFGFDDVKPVSTPLSQQFRLSCSQTSITDEECNYIETIPYTGVLGSIMYIMVCTRPDICHGVSVESRFMSKPEQEHWRVVKWIMRYLKGTINTGLVYGLNSNRGEGVLGYVDSDYAGDLDTKISQTGYVFMLNGCTISWKANLLTIVALSTTEADYIACTEAIKENFWLKGITRELGIDQQNINILYDSQSALHPSRNQVFRERTKHIDVRLHFIQDVINDEKVKLCKVSTEENAVDMLTKNLATFKFQLF</sequence>
<reference evidence="2" key="2">
    <citation type="submission" date="2021-03" db="UniProtKB">
        <authorList>
            <consortium name="EnsemblPlants"/>
        </authorList>
    </citation>
    <scope>IDENTIFICATION</scope>
</reference>
<dbReference type="Gramene" id="evm.model.02.1154">
    <property type="protein sequence ID" value="cds.evm.model.02.1154"/>
    <property type="gene ID" value="evm.TU.02.1154"/>
</dbReference>
<reference evidence="2" key="1">
    <citation type="submission" date="2018-11" db="EMBL/GenBank/DDBJ databases">
        <authorList>
            <person name="Grassa J C."/>
        </authorList>
    </citation>
    <scope>NUCLEOTIDE SEQUENCE [LARGE SCALE GENOMIC DNA]</scope>
</reference>
<organism evidence="2 3">
    <name type="scientific">Cannabis sativa</name>
    <name type="common">Hemp</name>
    <name type="synonym">Marijuana</name>
    <dbReference type="NCBI Taxonomy" id="3483"/>
    <lineage>
        <taxon>Eukaryota</taxon>
        <taxon>Viridiplantae</taxon>
        <taxon>Streptophyta</taxon>
        <taxon>Embryophyta</taxon>
        <taxon>Tracheophyta</taxon>
        <taxon>Spermatophyta</taxon>
        <taxon>Magnoliopsida</taxon>
        <taxon>eudicotyledons</taxon>
        <taxon>Gunneridae</taxon>
        <taxon>Pentapetalae</taxon>
        <taxon>rosids</taxon>
        <taxon>fabids</taxon>
        <taxon>Rosales</taxon>
        <taxon>Cannabaceae</taxon>
        <taxon>Cannabis</taxon>
    </lineage>
</organism>
<feature type="domain" description="Reverse transcriptase Ty1/copia-type" evidence="1">
    <location>
        <begin position="152"/>
        <end position="234"/>
    </location>
</feature>
<dbReference type="EMBL" id="UZAU01000163">
    <property type="status" value="NOT_ANNOTATED_CDS"/>
    <property type="molecule type" value="Genomic_DNA"/>
</dbReference>
<evidence type="ECO:0000313" key="2">
    <source>
        <dbReference type="EnsemblPlants" id="cds.evm.model.02.1154"/>
    </source>
</evidence>
<evidence type="ECO:0000259" key="1">
    <source>
        <dbReference type="Pfam" id="PF07727"/>
    </source>
</evidence>
<dbReference type="Pfam" id="PF07727">
    <property type="entry name" value="RVT_2"/>
    <property type="match status" value="1"/>
</dbReference>
<accession>A0A803NSH5</accession>
<dbReference type="PANTHER" id="PTHR11439">
    <property type="entry name" value="GAG-POL-RELATED RETROTRANSPOSON"/>
    <property type="match status" value="1"/>
</dbReference>
<dbReference type="EnsemblPlants" id="evm.model.02.1154">
    <property type="protein sequence ID" value="cds.evm.model.02.1154"/>
    <property type="gene ID" value="evm.TU.02.1154"/>
</dbReference>
<dbReference type="SUPFAM" id="SSF56672">
    <property type="entry name" value="DNA/RNA polymerases"/>
    <property type="match status" value="1"/>
</dbReference>
<dbReference type="AlphaFoldDB" id="A0A803NSH5"/>
<proteinExistence type="predicted"/>
<dbReference type="InterPro" id="IPR043502">
    <property type="entry name" value="DNA/RNA_pol_sf"/>
</dbReference>
<dbReference type="Proteomes" id="UP000596661">
    <property type="component" value="Chromosome 2"/>
</dbReference>
<evidence type="ECO:0000313" key="3">
    <source>
        <dbReference type="Proteomes" id="UP000596661"/>
    </source>
</evidence>
<protein>
    <recommendedName>
        <fullName evidence="1">Reverse transcriptase Ty1/copia-type domain-containing protein</fullName>
    </recommendedName>
</protein>